<dbReference type="SMART" id="SM00418">
    <property type="entry name" value="HTH_ARSR"/>
    <property type="match status" value="1"/>
</dbReference>
<evidence type="ECO:0000256" key="1">
    <source>
        <dbReference type="ARBA" id="ARBA00023015"/>
    </source>
</evidence>
<dbReference type="InterPro" id="IPR001845">
    <property type="entry name" value="HTH_ArsR_DNA-bd_dom"/>
</dbReference>
<dbReference type="Pfam" id="PF12840">
    <property type="entry name" value="HTH_20"/>
    <property type="match status" value="1"/>
</dbReference>
<dbReference type="PANTHER" id="PTHR43132:SF2">
    <property type="entry name" value="ARSENICAL RESISTANCE OPERON REPRESSOR ARSR-RELATED"/>
    <property type="match status" value="1"/>
</dbReference>
<dbReference type="GO" id="GO:0003700">
    <property type="term" value="F:DNA-binding transcription factor activity"/>
    <property type="evidence" value="ECO:0007669"/>
    <property type="project" value="InterPro"/>
</dbReference>
<dbReference type="RefSeq" id="WP_092904221.1">
    <property type="nucleotide sequence ID" value="NZ_FOZS01000002.1"/>
</dbReference>
<protein>
    <submittedName>
        <fullName evidence="5">Helix-turn-helix domain-containing protein</fullName>
    </submittedName>
</protein>
<dbReference type="SUPFAM" id="SSF46785">
    <property type="entry name" value="Winged helix' DNA-binding domain"/>
    <property type="match status" value="1"/>
</dbReference>
<feature type="domain" description="HTH arsR-type" evidence="4">
    <location>
        <begin position="29"/>
        <end position="113"/>
    </location>
</feature>
<dbReference type="OrthoDB" id="134936at2157"/>
<dbReference type="AlphaFoldDB" id="A0A1I6RRJ9"/>
<dbReference type="InterPro" id="IPR011991">
    <property type="entry name" value="ArsR-like_HTH"/>
</dbReference>
<accession>A0A1I6RRJ9</accession>
<dbReference type="CDD" id="cd00090">
    <property type="entry name" value="HTH_ARSR"/>
    <property type="match status" value="1"/>
</dbReference>
<evidence type="ECO:0000256" key="2">
    <source>
        <dbReference type="ARBA" id="ARBA00023125"/>
    </source>
</evidence>
<proteinExistence type="predicted"/>
<dbReference type="PANTHER" id="PTHR43132">
    <property type="entry name" value="ARSENICAL RESISTANCE OPERON REPRESSOR ARSR-RELATED"/>
    <property type="match status" value="1"/>
</dbReference>
<dbReference type="Proteomes" id="UP000199199">
    <property type="component" value="Unassembled WGS sequence"/>
</dbReference>
<evidence type="ECO:0000256" key="3">
    <source>
        <dbReference type="ARBA" id="ARBA00023163"/>
    </source>
</evidence>
<keyword evidence="2" id="KW-0238">DNA-binding</keyword>
<keyword evidence="1" id="KW-0805">Transcription regulation</keyword>
<name>A0A1I6RRJ9_9EURY</name>
<reference evidence="6" key="1">
    <citation type="submission" date="2016-10" db="EMBL/GenBank/DDBJ databases">
        <authorList>
            <person name="Varghese N."/>
            <person name="Submissions S."/>
        </authorList>
    </citation>
    <scope>NUCLEOTIDE SEQUENCE [LARGE SCALE GENOMIC DNA]</scope>
    <source>
        <strain evidence="6">DSM 22427</strain>
    </source>
</reference>
<keyword evidence="3" id="KW-0804">Transcription</keyword>
<organism evidence="5 6">
    <name type="scientific">Halostagnicola kamekurae</name>
    <dbReference type="NCBI Taxonomy" id="619731"/>
    <lineage>
        <taxon>Archaea</taxon>
        <taxon>Methanobacteriati</taxon>
        <taxon>Methanobacteriota</taxon>
        <taxon>Stenosarchaea group</taxon>
        <taxon>Halobacteria</taxon>
        <taxon>Halobacteriales</taxon>
        <taxon>Natrialbaceae</taxon>
        <taxon>Halostagnicola</taxon>
    </lineage>
</organism>
<evidence type="ECO:0000313" key="5">
    <source>
        <dbReference type="EMBL" id="SFS67312.1"/>
    </source>
</evidence>
<dbReference type="InterPro" id="IPR036388">
    <property type="entry name" value="WH-like_DNA-bd_sf"/>
</dbReference>
<evidence type="ECO:0000313" key="6">
    <source>
        <dbReference type="Proteomes" id="UP000199199"/>
    </source>
</evidence>
<sequence>MAESERAAGREREELLPENSILSLEEYLAMQRSIGNETRFRIVDTLVGDGPQSASELRERLEVRSNTLHYHLEELIEVGLVENRKRKSPDRDGLYSYYRATSLGEGILSEGVRKLMAREWDALETYGR</sequence>
<evidence type="ECO:0000259" key="4">
    <source>
        <dbReference type="SMART" id="SM00418"/>
    </source>
</evidence>
<keyword evidence="6" id="KW-1185">Reference proteome</keyword>
<dbReference type="Gene3D" id="1.10.10.10">
    <property type="entry name" value="Winged helix-like DNA-binding domain superfamily/Winged helix DNA-binding domain"/>
    <property type="match status" value="1"/>
</dbReference>
<dbReference type="InterPro" id="IPR051011">
    <property type="entry name" value="Metal_resp_trans_reg"/>
</dbReference>
<dbReference type="GO" id="GO:0003677">
    <property type="term" value="F:DNA binding"/>
    <property type="evidence" value="ECO:0007669"/>
    <property type="project" value="UniProtKB-KW"/>
</dbReference>
<gene>
    <name evidence="5" type="ORF">SAMN04488556_2028</name>
</gene>
<dbReference type="EMBL" id="FOZS01000002">
    <property type="protein sequence ID" value="SFS67312.1"/>
    <property type="molecule type" value="Genomic_DNA"/>
</dbReference>
<dbReference type="InterPro" id="IPR036390">
    <property type="entry name" value="WH_DNA-bd_sf"/>
</dbReference>